<proteinExistence type="predicted"/>
<organism evidence="1 2">
    <name type="scientific">Rhamnusium bicolor</name>
    <dbReference type="NCBI Taxonomy" id="1586634"/>
    <lineage>
        <taxon>Eukaryota</taxon>
        <taxon>Metazoa</taxon>
        <taxon>Ecdysozoa</taxon>
        <taxon>Arthropoda</taxon>
        <taxon>Hexapoda</taxon>
        <taxon>Insecta</taxon>
        <taxon>Pterygota</taxon>
        <taxon>Neoptera</taxon>
        <taxon>Endopterygota</taxon>
        <taxon>Coleoptera</taxon>
        <taxon>Polyphaga</taxon>
        <taxon>Cucujiformia</taxon>
        <taxon>Chrysomeloidea</taxon>
        <taxon>Cerambycidae</taxon>
        <taxon>Lepturinae</taxon>
        <taxon>Rhagiini</taxon>
        <taxon>Rhamnusium</taxon>
    </lineage>
</organism>
<sequence>MGTLIKNAINTAYSLEIQKENSRENTLRELKQLTNLIEADWAFEVSCEAGQNLALNRFNKPTLIPAAEDIKVRI</sequence>
<protein>
    <submittedName>
        <fullName evidence="1">Uncharacterized protein</fullName>
    </submittedName>
</protein>
<dbReference type="EMBL" id="JANEYF010000835">
    <property type="protein sequence ID" value="KAJ8967722.1"/>
    <property type="molecule type" value="Genomic_DNA"/>
</dbReference>
<accession>A0AAV8ZR66</accession>
<dbReference type="Proteomes" id="UP001162156">
    <property type="component" value="Unassembled WGS sequence"/>
</dbReference>
<evidence type="ECO:0000313" key="2">
    <source>
        <dbReference type="Proteomes" id="UP001162156"/>
    </source>
</evidence>
<keyword evidence="2" id="KW-1185">Reference proteome</keyword>
<reference evidence="1" key="1">
    <citation type="journal article" date="2023" name="Insect Mol. Biol.">
        <title>Genome sequencing provides insights into the evolution of gene families encoding plant cell wall-degrading enzymes in longhorned beetles.</title>
        <authorList>
            <person name="Shin N.R."/>
            <person name="Okamura Y."/>
            <person name="Kirsch R."/>
            <person name="Pauchet Y."/>
        </authorList>
    </citation>
    <scope>NUCLEOTIDE SEQUENCE</scope>
    <source>
        <strain evidence="1">RBIC_L_NR</strain>
    </source>
</reference>
<dbReference type="AlphaFoldDB" id="A0AAV8ZR66"/>
<gene>
    <name evidence="1" type="ORF">NQ314_002668</name>
</gene>
<name>A0AAV8ZR66_9CUCU</name>
<evidence type="ECO:0000313" key="1">
    <source>
        <dbReference type="EMBL" id="KAJ8967722.1"/>
    </source>
</evidence>
<comment type="caution">
    <text evidence="1">The sequence shown here is derived from an EMBL/GenBank/DDBJ whole genome shotgun (WGS) entry which is preliminary data.</text>
</comment>